<gene>
    <name evidence="1" type="ORF">UFOPK3522_00736</name>
</gene>
<evidence type="ECO:0000313" key="1">
    <source>
        <dbReference type="EMBL" id="CAB4342605.1"/>
    </source>
</evidence>
<organism evidence="1">
    <name type="scientific">freshwater metagenome</name>
    <dbReference type="NCBI Taxonomy" id="449393"/>
    <lineage>
        <taxon>unclassified sequences</taxon>
        <taxon>metagenomes</taxon>
        <taxon>ecological metagenomes</taxon>
    </lineage>
</organism>
<protein>
    <submittedName>
        <fullName evidence="1">Unannotated protein</fullName>
    </submittedName>
</protein>
<proteinExistence type="predicted"/>
<sequence>MSTSSLRELWRRGQRGWPKDAPIAQFPNAPLLTAIAAWIVGHFTSGSVHDAASAVFYVALSCFAWWEVTDGVNRGRRVMGAAVLLFVVVSLAGKLGA</sequence>
<dbReference type="AlphaFoldDB" id="A0A6J5ZJH4"/>
<name>A0A6J5ZJH4_9ZZZZ</name>
<dbReference type="EMBL" id="CAESAO010000050">
    <property type="protein sequence ID" value="CAB4342605.1"/>
    <property type="molecule type" value="Genomic_DNA"/>
</dbReference>
<accession>A0A6J5ZJH4</accession>
<reference evidence="1" key="1">
    <citation type="submission" date="2020-05" db="EMBL/GenBank/DDBJ databases">
        <authorList>
            <person name="Chiriac C."/>
            <person name="Salcher M."/>
            <person name="Ghai R."/>
            <person name="Kavagutti S V."/>
        </authorList>
    </citation>
    <scope>NUCLEOTIDE SEQUENCE</scope>
</reference>